<organism evidence="7 8">
    <name type="scientific">Protopolystoma xenopodis</name>
    <dbReference type="NCBI Taxonomy" id="117903"/>
    <lineage>
        <taxon>Eukaryota</taxon>
        <taxon>Metazoa</taxon>
        <taxon>Spiralia</taxon>
        <taxon>Lophotrochozoa</taxon>
        <taxon>Platyhelminthes</taxon>
        <taxon>Monogenea</taxon>
        <taxon>Polyopisthocotylea</taxon>
        <taxon>Polystomatidea</taxon>
        <taxon>Polystomatidae</taxon>
        <taxon>Protopolystoma</taxon>
    </lineage>
</organism>
<evidence type="ECO:0000256" key="5">
    <source>
        <dbReference type="SAM" id="Phobius"/>
    </source>
</evidence>
<evidence type="ECO:0000256" key="4">
    <source>
        <dbReference type="ARBA" id="ARBA00023136"/>
    </source>
</evidence>
<proteinExistence type="predicted"/>
<dbReference type="OrthoDB" id="5864054at2759"/>
<evidence type="ECO:0000313" key="8">
    <source>
        <dbReference type="Proteomes" id="UP000784294"/>
    </source>
</evidence>
<dbReference type="EMBL" id="CAAALY010121620">
    <property type="protein sequence ID" value="VEL31373.1"/>
    <property type="molecule type" value="Genomic_DNA"/>
</dbReference>
<feature type="transmembrane region" description="Helical" evidence="5">
    <location>
        <begin position="16"/>
        <end position="38"/>
    </location>
</feature>
<keyword evidence="3 5" id="KW-1133">Transmembrane helix</keyword>
<gene>
    <name evidence="7" type="ORF">PXEA_LOCUS24813</name>
</gene>
<keyword evidence="4 5" id="KW-0472">Membrane</keyword>
<evidence type="ECO:0000256" key="2">
    <source>
        <dbReference type="ARBA" id="ARBA00022692"/>
    </source>
</evidence>
<dbReference type="Proteomes" id="UP000784294">
    <property type="component" value="Unassembled WGS sequence"/>
</dbReference>
<keyword evidence="2 5" id="KW-0812">Transmembrane</keyword>
<dbReference type="Gene3D" id="1.20.1070.10">
    <property type="entry name" value="Rhodopsin 7-helix transmembrane proteins"/>
    <property type="match status" value="1"/>
</dbReference>
<dbReference type="AlphaFoldDB" id="A0A448X968"/>
<feature type="domain" description="G-protein coupled receptors family 1 profile" evidence="6">
    <location>
        <begin position="31"/>
        <end position="301"/>
    </location>
</feature>
<feature type="transmembrane region" description="Helical" evidence="5">
    <location>
        <begin position="50"/>
        <end position="70"/>
    </location>
</feature>
<dbReference type="PANTHER" id="PTHR46273">
    <property type="entry name" value="MYOSUPPRESSIN RECEPTOR 1, ISOFORM B-RELATED"/>
    <property type="match status" value="1"/>
</dbReference>
<dbReference type="InterPro" id="IPR019427">
    <property type="entry name" value="7TM_GPCR_serpentine_rcpt_Srw"/>
</dbReference>
<name>A0A448X968_9PLAT</name>
<accession>A0A448X968</accession>
<feature type="non-terminal residue" evidence="7">
    <location>
        <position position="301"/>
    </location>
</feature>
<keyword evidence="8" id="KW-1185">Reference proteome</keyword>
<dbReference type="PANTHER" id="PTHR46273:SF4">
    <property type="entry name" value="AT19640P"/>
    <property type="match status" value="1"/>
</dbReference>
<dbReference type="InterPro" id="IPR053219">
    <property type="entry name" value="GPCR_Dmsr-1"/>
</dbReference>
<dbReference type="PROSITE" id="PS50262">
    <property type="entry name" value="G_PROTEIN_RECEP_F1_2"/>
    <property type="match status" value="1"/>
</dbReference>
<evidence type="ECO:0000313" key="7">
    <source>
        <dbReference type="EMBL" id="VEL31373.1"/>
    </source>
</evidence>
<feature type="transmembrane region" description="Helical" evidence="5">
    <location>
        <begin position="177"/>
        <end position="205"/>
    </location>
</feature>
<dbReference type="Pfam" id="PF10324">
    <property type="entry name" value="7TM_GPCR_Srw"/>
    <property type="match status" value="1"/>
</dbReference>
<protein>
    <recommendedName>
        <fullName evidence="6">G-protein coupled receptors family 1 profile domain-containing protein</fullName>
    </recommendedName>
</protein>
<sequence length="301" mass="34420">MTYPLIEAFKIRYSKIHVYVIFILCPLGVLSNLLNVIVLNQRSMHCPTNLLLTALAIMDGLTMAFYMPFAAWLHIHEGFTSYYAWATFILLYVSFSNFIHVASSGVIIVLAVFRVLYVRYLLAAKQLCSQQRACLAIWLVLAASGVLNISCVVVHRIENTQRGYRINYVENGSLERWMHWNTAIFCKLLPVICLFVLSFVLIFSIQRQNRRAKMMKEPQHQLLYSPSNLSSPNNLSHAITLPEQMREIHNGSIATKNSVTSGLRVSVCNEIATKTHPYESISESFIQMDRRFPPVHYTPQT</sequence>
<comment type="caution">
    <text evidence="7">The sequence shown here is derived from an EMBL/GenBank/DDBJ whole genome shotgun (WGS) entry which is preliminary data.</text>
</comment>
<feature type="transmembrane region" description="Helical" evidence="5">
    <location>
        <begin position="134"/>
        <end position="157"/>
    </location>
</feature>
<dbReference type="GO" id="GO:0005886">
    <property type="term" value="C:plasma membrane"/>
    <property type="evidence" value="ECO:0007669"/>
    <property type="project" value="TreeGrafter"/>
</dbReference>
<feature type="transmembrane region" description="Helical" evidence="5">
    <location>
        <begin position="82"/>
        <end position="113"/>
    </location>
</feature>
<evidence type="ECO:0000259" key="6">
    <source>
        <dbReference type="PROSITE" id="PS50262"/>
    </source>
</evidence>
<comment type="subcellular location">
    <subcellularLocation>
        <location evidence="1">Membrane</location>
    </subcellularLocation>
</comment>
<evidence type="ECO:0000256" key="1">
    <source>
        <dbReference type="ARBA" id="ARBA00004370"/>
    </source>
</evidence>
<dbReference type="GO" id="GO:0008528">
    <property type="term" value="F:G protein-coupled peptide receptor activity"/>
    <property type="evidence" value="ECO:0007669"/>
    <property type="project" value="InterPro"/>
</dbReference>
<evidence type="ECO:0000256" key="3">
    <source>
        <dbReference type="ARBA" id="ARBA00022989"/>
    </source>
</evidence>
<reference evidence="7" key="1">
    <citation type="submission" date="2018-11" db="EMBL/GenBank/DDBJ databases">
        <authorList>
            <consortium name="Pathogen Informatics"/>
        </authorList>
    </citation>
    <scope>NUCLEOTIDE SEQUENCE</scope>
</reference>
<dbReference type="InterPro" id="IPR017452">
    <property type="entry name" value="GPCR_Rhodpsn_7TM"/>
</dbReference>
<dbReference type="SUPFAM" id="SSF81321">
    <property type="entry name" value="Family A G protein-coupled receptor-like"/>
    <property type="match status" value="1"/>
</dbReference>